<dbReference type="EMBL" id="JAHXZJ010002237">
    <property type="protein sequence ID" value="KAH0546558.1"/>
    <property type="molecule type" value="Genomic_DNA"/>
</dbReference>
<gene>
    <name evidence="2" type="ORF">KQX54_011471</name>
</gene>
<keyword evidence="3" id="KW-1185">Reference proteome</keyword>
<dbReference type="AlphaFoldDB" id="A0AAV7IB12"/>
<feature type="region of interest" description="Disordered" evidence="1">
    <location>
        <begin position="1"/>
        <end position="38"/>
    </location>
</feature>
<organism evidence="2 3">
    <name type="scientific">Cotesia glomerata</name>
    <name type="common">Lepidopteran parasitic wasp</name>
    <name type="synonym">Apanteles glomeratus</name>
    <dbReference type="NCBI Taxonomy" id="32391"/>
    <lineage>
        <taxon>Eukaryota</taxon>
        <taxon>Metazoa</taxon>
        <taxon>Ecdysozoa</taxon>
        <taxon>Arthropoda</taxon>
        <taxon>Hexapoda</taxon>
        <taxon>Insecta</taxon>
        <taxon>Pterygota</taxon>
        <taxon>Neoptera</taxon>
        <taxon>Endopterygota</taxon>
        <taxon>Hymenoptera</taxon>
        <taxon>Apocrita</taxon>
        <taxon>Ichneumonoidea</taxon>
        <taxon>Braconidae</taxon>
        <taxon>Microgastrinae</taxon>
        <taxon>Cotesia</taxon>
    </lineage>
</organism>
<accession>A0AAV7IB12</accession>
<feature type="compositionally biased region" description="Low complexity" evidence="1">
    <location>
        <begin position="1"/>
        <end position="19"/>
    </location>
</feature>
<evidence type="ECO:0000313" key="2">
    <source>
        <dbReference type="EMBL" id="KAH0546558.1"/>
    </source>
</evidence>
<evidence type="ECO:0000313" key="3">
    <source>
        <dbReference type="Proteomes" id="UP000826195"/>
    </source>
</evidence>
<reference evidence="2 3" key="1">
    <citation type="journal article" date="2021" name="J. Hered.">
        <title>A chromosome-level genome assembly of the parasitoid wasp, Cotesia glomerata (Hymenoptera: Braconidae).</title>
        <authorList>
            <person name="Pinto B.J."/>
            <person name="Weis J.J."/>
            <person name="Gamble T."/>
            <person name="Ode P.J."/>
            <person name="Paul R."/>
            <person name="Zaspel J.M."/>
        </authorList>
    </citation>
    <scope>NUCLEOTIDE SEQUENCE [LARGE SCALE GENOMIC DNA]</scope>
    <source>
        <strain evidence="2">CgM1</strain>
    </source>
</reference>
<proteinExistence type="predicted"/>
<evidence type="ECO:0000256" key="1">
    <source>
        <dbReference type="SAM" id="MobiDB-lite"/>
    </source>
</evidence>
<protein>
    <submittedName>
        <fullName evidence="2">Uncharacterized protein</fullName>
    </submittedName>
</protein>
<dbReference type="Proteomes" id="UP000826195">
    <property type="component" value="Unassembled WGS sequence"/>
</dbReference>
<name>A0AAV7IB12_COTGL</name>
<comment type="caution">
    <text evidence="2">The sequence shown here is derived from an EMBL/GenBank/DDBJ whole genome shotgun (WGS) entry which is preliminary data.</text>
</comment>
<sequence length="232" mass="25694">MFPRTPVTRPLVPVTTEPRQSTSQMTDIPPIPRQTEDLTNIPTSVNTILNSTTHTATDGLDSSVTNLRMEVAALRSAQQNLQTSVAATVTQSTHMPMSDATYTNTYMHNTHMSTLQPRELFPSTAIPSTMYGQQYPPSQFMPMHTTSTSATQSGAARLPYAQQTPFLPTMVGGAEPQQHTLPQSIPPYIYNNTPMPTMHYSYPNFNTQFAPTNTWQANTSMRPNEISRIAKS</sequence>